<feature type="region of interest" description="Disordered" evidence="1">
    <location>
        <begin position="173"/>
        <end position="213"/>
    </location>
</feature>
<dbReference type="EMBL" id="CAJOBA010058223">
    <property type="protein sequence ID" value="CAF4306229.1"/>
    <property type="molecule type" value="Genomic_DNA"/>
</dbReference>
<evidence type="ECO:0000313" key="2">
    <source>
        <dbReference type="EMBL" id="CAF1519173.1"/>
    </source>
</evidence>
<proteinExistence type="predicted"/>
<dbReference type="Proteomes" id="UP000677228">
    <property type="component" value="Unassembled WGS sequence"/>
</dbReference>
<gene>
    <name evidence="2" type="ORF">OVA965_LOCUS37705</name>
    <name evidence="3" type="ORF">TMI583_LOCUS38816</name>
</gene>
<feature type="compositionally biased region" description="Low complexity" evidence="1">
    <location>
        <begin position="182"/>
        <end position="194"/>
    </location>
</feature>
<protein>
    <submittedName>
        <fullName evidence="2">Uncharacterized protein</fullName>
    </submittedName>
</protein>
<comment type="caution">
    <text evidence="2">The sequence shown here is derived from an EMBL/GenBank/DDBJ whole genome shotgun (WGS) entry which is preliminary data.</text>
</comment>
<dbReference type="EMBL" id="CAJNOK010036093">
    <property type="protein sequence ID" value="CAF1519173.1"/>
    <property type="molecule type" value="Genomic_DNA"/>
</dbReference>
<evidence type="ECO:0000256" key="1">
    <source>
        <dbReference type="SAM" id="MobiDB-lite"/>
    </source>
</evidence>
<evidence type="ECO:0000313" key="4">
    <source>
        <dbReference type="Proteomes" id="UP000677228"/>
    </source>
</evidence>
<reference evidence="2" key="1">
    <citation type="submission" date="2021-02" db="EMBL/GenBank/DDBJ databases">
        <authorList>
            <person name="Nowell W R."/>
        </authorList>
    </citation>
    <scope>NUCLEOTIDE SEQUENCE</scope>
</reference>
<sequence length="213" mass="24155">METESHNTSSRSISDAEMCIFEINKQIPLKHLNLMYSIDKELDDCIATKLKDICNIVEINYGRKYEPDDVASILNLVRFNEQEGKQAGLFPSENINKLINNYASDTRFMTHASLHAIKPFTCVCLTCGNKLQLESGQVVNVFMNECVETGMIYRGRCCGNEYYPKSYVTQRKRMVTHHSSPHHSSSSPFSTTSTMARSSDERQQPPSATVRAR</sequence>
<organism evidence="2 4">
    <name type="scientific">Didymodactylos carnosus</name>
    <dbReference type="NCBI Taxonomy" id="1234261"/>
    <lineage>
        <taxon>Eukaryota</taxon>
        <taxon>Metazoa</taxon>
        <taxon>Spiralia</taxon>
        <taxon>Gnathifera</taxon>
        <taxon>Rotifera</taxon>
        <taxon>Eurotatoria</taxon>
        <taxon>Bdelloidea</taxon>
        <taxon>Philodinida</taxon>
        <taxon>Philodinidae</taxon>
        <taxon>Didymodactylos</taxon>
    </lineage>
</organism>
<dbReference type="AlphaFoldDB" id="A0A8S2FNM5"/>
<dbReference type="Proteomes" id="UP000682733">
    <property type="component" value="Unassembled WGS sequence"/>
</dbReference>
<accession>A0A8S2FNM5</accession>
<evidence type="ECO:0000313" key="3">
    <source>
        <dbReference type="EMBL" id="CAF4306229.1"/>
    </source>
</evidence>
<name>A0A8S2FNM5_9BILA</name>